<protein>
    <submittedName>
        <fullName evidence="1">Uncharacterized protein</fullName>
    </submittedName>
</protein>
<sequence>TQNFVSSVNLAQVLDFLRPGRAELVSGCSHDQRGKLNDMFVAGLARERPDLLKQIERRMAAAKAKVERDQRLSG</sequence>
<feature type="non-terminal residue" evidence="1">
    <location>
        <position position="74"/>
    </location>
</feature>
<dbReference type="EMBL" id="BLLF01003006">
    <property type="protein sequence ID" value="GFH26060.1"/>
    <property type="molecule type" value="Genomic_DNA"/>
</dbReference>
<name>A0A699ZY02_HAELA</name>
<gene>
    <name evidence="1" type="ORF">HaLaN_24142</name>
</gene>
<dbReference type="Proteomes" id="UP000485058">
    <property type="component" value="Unassembled WGS sequence"/>
</dbReference>
<evidence type="ECO:0000313" key="2">
    <source>
        <dbReference type="Proteomes" id="UP000485058"/>
    </source>
</evidence>
<reference evidence="1 2" key="1">
    <citation type="submission" date="2020-02" db="EMBL/GenBank/DDBJ databases">
        <title>Draft genome sequence of Haematococcus lacustris strain NIES-144.</title>
        <authorList>
            <person name="Morimoto D."/>
            <person name="Nakagawa S."/>
            <person name="Yoshida T."/>
            <person name="Sawayama S."/>
        </authorList>
    </citation>
    <scope>NUCLEOTIDE SEQUENCE [LARGE SCALE GENOMIC DNA]</scope>
    <source>
        <strain evidence="1 2">NIES-144</strain>
    </source>
</reference>
<organism evidence="1 2">
    <name type="scientific">Haematococcus lacustris</name>
    <name type="common">Green alga</name>
    <name type="synonym">Haematococcus pluvialis</name>
    <dbReference type="NCBI Taxonomy" id="44745"/>
    <lineage>
        <taxon>Eukaryota</taxon>
        <taxon>Viridiplantae</taxon>
        <taxon>Chlorophyta</taxon>
        <taxon>core chlorophytes</taxon>
        <taxon>Chlorophyceae</taxon>
        <taxon>CS clade</taxon>
        <taxon>Chlamydomonadales</taxon>
        <taxon>Haematococcaceae</taxon>
        <taxon>Haematococcus</taxon>
    </lineage>
</organism>
<proteinExistence type="predicted"/>
<accession>A0A699ZY02</accession>
<comment type="caution">
    <text evidence="1">The sequence shown here is derived from an EMBL/GenBank/DDBJ whole genome shotgun (WGS) entry which is preliminary data.</text>
</comment>
<dbReference type="AlphaFoldDB" id="A0A699ZY02"/>
<keyword evidence="2" id="KW-1185">Reference proteome</keyword>
<feature type="non-terminal residue" evidence="1">
    <location>
        <position position="1"/>
    </location>
</feature>
<evidence type="ECO:0000313" key="1">
    <source>
        <dbReference type="EMBL" id="GFH26060.1"/>
    </source>
</evidence>